<keyword evidence="1" id="KW-1133">Transmembrane helix</keyword>
<sequence>MQPQQRRFIHRSPVPLRLKLRLLRRSANRAHLTIPNVSFTLDTFSDADCVQKFRFTKTTLRSMANFLRIPARVVTAERTACSAVEALCILLRRFAVPDRWSDLMSMFGRSRSGLCNIFLHVLDHIHNEFADIIFLDRDRISAKLADFSQAIFDKGGEVENVWAFIDGTVRECCRPGGDERQRCVFNGHKRRHAVKYQTLKVSLAWTVVLVDLLFMVTLPMVILTNWPPPLEELV</sequence>
<protein>
    <recommendedName>
        <fullName evidence="3">DDE Tnp4 domain-containing protein</fullName>
    </recommendedName>
</protein>
<dbReference type="AlphaFoldDB" id="W4GN75"/>
<keyword evidence="1" id="KW-0812">Transmembrane</keyword>
<proteinExistence type="predicted"/>
<dbReference type="GeneID" id="20808741"/>
<name>W4GN75_APHAT</name>
<feature type="transmembrane region" description="Helical" evidence="1">
    <location>
        <begin position="199"/>
        <end position="223"/>
    </location>
</feature>
<accession>W4GN75</accession>
<dbReference type="RefSeq" id="XP_009830398.1">
    <property type="nucleotide sequence ID" value="XM_009832096.1"/>
</dbReference>
<dbReference type="OrthoDB" id="120686at2759"/>
<evidence type="ECO:0000313" key="2">
    <source>
        <dbReference type="EMBL" id="ETV80474.1"/>
    </source>
</evidence>
<dbReference type="EMBL" id="KI913126">
    <property type="protein sequence ID" value="ETV80474.1"/>
    <property type="molecule type" value="Genomic_DNA"/>
</dbReference>
<reference evidence="2" key="1">
    <citation type="submission" date="2013-12" db="EMBL/GenBank/DDBJ databases">
        <title>The Genome Sequence of Aphanomyces astaci APO3.</title>
        <authorList>
            <consortium name="The Broad Institute Genomics Platform"/>
            <person name="Russ C."/>
            <person name="Tyler B."/>
            <person name="van West P."/>
            <person name="Dieguez-Uribeondo J."/>
            <person name="Young S.K."/>
            <person name="Zeng Q."/>
            <person name="Gargeya S."/>
            <person name="Fitzgerald M."/>
            <person name="Abouelleil A."/>
            <person name="Alvarado L."/>
            <person name="Chapman S.B."/>
            <person name="Gainer-Dewar J."/>
            <person name="Goldberg J."/>
            <person name="Griggs A."/>
            <person name="Gujja S."/>
            <person name="Hansen M."/>
            <person name="Howarth C."/>
            <person name="Imamovic A."/>
            <person name="Ireland A."/>
            <person name="Larimer J."/>
            <person name="McCowan C."/>
            <person name="Murphy C."/>
            <person name="Pearson M."/>
            <person name="Poon T.W."/>
            <person name="Priest M."/>
            <person name="Roberts A."/>
            <person name="Saif S."/>
            <person name="Shea T."/>
            <person name="Sykes S."/>
            <person name="Wortman J."/>
            <person name="Nusbaum C."/>
            <person name="Birren B."/>
        </authorList>
    </citation>
    <scope>NUCLEOTIDE SEQUENCE [LARGE SCALE GENOMIC DNA]</scope>
    <source>
        <strain evidence="2">APO3</strain>
    </source>
</reference>
<evidence type="ECO:0008006" key="3">
    <source>
        <dbReference type="Google" id="ProtNLM"/>
    </source>
</evidence>
<dbReference type="VEuPathDB" id="FungiDB:H257_06745"/>
<dbReference type="PANTHER" id="PTHR34615:SF1">
    <property type="entry name" value="PX DOMAIN-CONTAINING PROTEIN"/>
    <property type="match status" value="1"/>
</dbReference>
<gene>
    <name evidence="2" type="ORF">H257_06745</name>
</gene>
<organism evidence="2">
    <name type="scientific">Aphanomyces astaci</name>
    <name type="common">Crayfish plague agent</name>
    <dbReference type="NCBI Taxonomy" id="112090"/>
    <lineage>
        <taxon>Eukaryota</taxon>
        <taxon>Sar</taxon>
        <taxon>Stramenopiles</taxon>
        <taxon>Oomycota</taxon>
        <taxon>Saprolegniomycetes</taxon>
        <taxon>Saprolegniales</taxon>
        <taxon>Verrucalvaceae</taxon>
        <taxon>Aphanomyces</taxon>
    </lineage>
</organism>
<keyword evidence="1" id="KW-0472">Membrane</keyword>
<evidence type="ECO:0000256" key="1">
    <source>
        <dbReference type="SAM" id="Phobius"/>
    </source>
</evidence>
<dbReference type="PANTHER" id="PTHR34615">
    <property type="entry name" value="PX DOMAIN-CONTAINING PROTEIN"/>
    <property type="match status" value="1"/>
</dbReference>